<dbReference type="GO" id="GO:0005524">
    <property type="term" value="F:ATP binding"/>
    <property type="evidence" value="ECO:0007669"/>
    <property type="project" value="UniProtKB-UniRule"/>
</dbReference>
<dbReference type="GO" id="GO:0000160">
    <property type="term" value="P:phosphorelay signal transduction system"/>
    <property type="evidence" value="ECO:0007669"/>
    <property type="project" value="InterPro"/>
</dbReference>
<dbReference type="SMART" id="SM00044">
    <property type="entry name" value="CYCc"/>
    <property type="match status" value="1"/>
</dbReference>
<dbReference type="RefSeq" id="WP_063796265.1">
    <property type="nucleotide sequence ID" value="NZ_CP012159.1"/>
</dbReference>
<evidence type="ECO:0000259" key="8">
    <source>
        <dbReference type="PROSITE" id="PS50011"/>
    </source>
</evidence>
<dbReference type="Pfam" id="PF00072">
    <property type="entry name" value="Response_reg"/>
    <property type="match status" value="1"/>
</dbReference>
<keyword evidence="4 11" id="KW-0418">Kinase</keyword>
<proteinExistence type="predicted"/>
<dbReference type="PANTHER" id="PTHR43289">
    <property type="entry name" value="MITOGEN-ACTIVATED PROTEIN KINASE KINASE KINASE 20-RELATED"/>
    <property type="match status" value="1"/>
</dbReference>
<evidence type="ECO:0000313" key="12">
    <source>
        <dbReference type="Proteomes" id="UP000067626"/>
    </source>
</evidence>
<evidence type="ECO:0000259" key="10">
    <source>
        <dbReference type="PROSITE" id="PS50125"/>
    </source>
</evidence>
<gene>
    <name evidence="11" type="ORF">CMC5_025380</name>
</gene>
<evidence type="ECO:0000256" key="1">
    <source>
        <dbReference type="ARBA" id="ARBA00004167"/>
    </source>
</evidence>
<reference evidence="11 12" key="1">
    <citation type="submission" date="2015-07" db="EMBL/GenBank/DDBJ databases">
        <title>Genome analysis of myxobacterium Chondromyces crocatus Cm c5 reveals a high potential for natural compound synthesis and the genetic basis for the loss of fruiting body formation.</title>
        <authorList>
            <person name="Zaburannyi N."/>
            <person name="Bunk B."/>
            <person name="Maier J."/>
            <person name="Overmann J."/>
            <person name="Mueller R."/>
        </authorList>
    </citation>
    <scope>NUCLEOTIDE SEQUENCE [LARGE SCALE GENOMIC DNA]</scope>
    <source>
        <strain evidence="11 12">Cm c5</strain>
    </source>
</reference>
<feature type="binding site" evidence="7">
    <location>
        <position position="39"/>
    </location>
    <ligand>
        <name>ATP</name>
        <dbReference type="ChEBI" id="CHEBI:30616"/>
    </ligand>
</feature>
<evidence type="ECO:0000259" key="9">
    <source>
        <dbReference type="PROSITE" id="PS50110"/>
    </source>
</evidence>
<keyword evidence="6" id="KW-0597">Phosphoprotein</keyword>
<dbReference type="PROSITE" id="PS50110">
    <property type="entry name" value="RESPONSE_REGULATORY"/>
    <property type="match status" value="1"/>
</dbReference>
<dbReference type="SMART" id="SM00448">
    <property type="entry name" value="REC"/>
    <property type="match status" value="1"/>
</dbReference>
<evidence type="ECO:0000256" key="4">
    <source>
        <dbReference type="ARBA" id="ARBA00022777"/>
    </source>
</evidence>
<dbReference type="InterPro" id="IPR011009">
    <property type="entry name" value="Kinase-like_dom_sf"/>
</dbReference>
<accession>A0A0K1ECH2</accession>
<dbReference type="AlphaFoldDB" id="A0A0K1ECH2"/>
<comment type="subcellular location">
    <subcellularLocation>
        <location evidence="1">Membrane</location>
        <topology evidence="1">Single-pass membrane protein</topology>
    </subcellularLocation>
</comment>
<dbReference type="PROSITE" id="PS50011">
    <property type="entry name" value="PROTEIN_KINASE_DOM"/>
    <property type="match status" value="1"/>
</dbReference>
<dbReference type="InterPro" id="IPR017441">
    <property type="entry name" value="Protein_kinase_ATP_BS"/>
</dbReference>
<dbReference type="GO" id="GO:0004674">
    <property type="term" value="F:protein serine/threonine kinase activity"/>
    <property type="evidence" value="ECO:0007669"/>
    <property type="project" value="UniProtKB-EC"/>
</dbReference>
<sequence length="657" mass="72445">MAESTVAGRYLLRRKIGEGGMGEVWEAEDVNLRRLVALKMLNQEQLDSDEARARFEREAMAIAQLRNPHVVQVHDYGINENSPYLVMEFLEGYNLQLLLEQRGRFPLSMTSSVIVQVARGLAAAHAVGIVHRDLKPANILLARNDTEDIAKILDFGVVSWGARKDQLAITFPGALIGTPAYMSPEQIRASRVDHRSDLWSLAVTSYALLTGKLPFDGRWMGQLVVRICSESFPRPSSLIPELPPAVDLFFERALAKDPAQRFQSAWSMANAFASLTDEGQSHTAKILVVDDEPDMILLVKQCFRNQLRDGTYEFIFAGDGERALEVLRDHPDIDIVLTDINMPRMDGLTLLKSLGELHPHVRVVVITAYGDMQNIRTAMNRGALDFLIKPLDPDDLVCTVDKVFKQVSALRKNARSGQENSLLKTFVSPLVVERLNLPDRFVPSTVEEGTVAFLDIAGFHEMTRERSPEEMVRLLNANFDVIVPELTMRGGVVSRFVGDALMVLFRGKDHLLTALDACLAVRSQLATLNLRAGAQSPFARALSIGVATGPIILAEIGSRSSRQLDYVTLGSVVSMAAQLEAMAKPNQILLCGTMGDEVTSSFSLVERECQSLAGARTPVQIFEVKQRHSPPTLREFPVPAGDVDTVTAEAPLPTTEG</sequence>
<dbReference type="STRING" id="52.CMC5_025380"/>
<dbReference type="SUPFAM" id="SSF55073">
    <property type="entry name" value="Nucleotide cyclase"/>
    <property type="match status" value="1"/>
</dbReference>
<dbReference type="PANTHER" id="PTHR43289:SF6">
    <property type="entry name" value="SERINE_THREONINE-PROTEIN KINASE NEKL-3"/>
    <property type="match status" value="1"/>
</dbReference>
<dbReference type="CDD" id="cd14014">
    <property type="entry name" value="STKc_PknB_like"/>
    <property type="match status" value="1"/>
</dbReference>
<keyword evidence="2 11" id="KW-0808">Transferase</keyword>
<dbReference type="SUPFAM" id="SSF56112">
    <property type="entry name" value="Protein kinase-like (PK-like)"/>
    <property type="match status" value="1"/>
</dbReference>
<evidence type="ECO:0000256" key="6">
    <source>
        <dbReference type="PROSITE-ProRule" id="PRU00169"/>
    </source>
</evidence>
<keyword evidence="12" id="KW-1185">Reference proteome</keyword>
<dbReference type="GO" id="GO:0004016">
    <property type="term" value="F:adenylate cyclase activity"/>
    <property type="evidence" value="ECO:0007669"/>
    <property type="project" value="UniProtKB-ARBA"/>
</dbReference>
<evidence type="ECO:0000256" key="7">
    <source>
        <dbReference type="PROSITE-ProRule" id="PRU10141"/>
    </source>
</evidence>
<dbReference type="InterPro" id="IPR001789">
    <property type="entry name" value="Sig_transdc_resp-reg_receiver"/>
</dbReference>
<dbReference type="EC" id="2.7.11.1" evidence="11"/>
<protein>
    <submittedName>
        <fullName evidence="11">Protein kinase</fullName>
        <ecNumber evidence="11">2.7.11.1</ecNumber>
    </submittedName>
</protein>
<dbReference type="CDD" id="cd07302">
    <property type="entry name" value="CHD"/>
    <property type="match status" value="1"/>
</dbReference>
<dbReference type="GO" id="GO:0016020">
    <property type="term" value="C:membrane"/>
    <property type="evidence" value="ECO:0007669"/>
    <property type="project" value="UniProtKB-SubCell"/>
</dbReference>
<dbReference type="SMART" id="SM00220">
    <property type="entry name" value="S_TKc"/>
    <property type="match status" value="1"/>
</dbReference>
<dbReference type="Gene3D" id="1.10.510.10">
    <property type="entry name" value="Transferase(Phosphotransferase) domain 1"/>
    <property type="match status" value="1"/>
</dbReference>
<feature type="modified residue" description="4-aspartylphosphate" evidence="6">
    <location>
        <position position="339"/>
    </location>
</feature>
<dbReference type="PROSITE" id="PS00108">
    <property type="entry name" value="PROTEIN_KINASE_ST"/>
    <property type="match status" value="1"/>
</dbReference>
<feature type="domain" description="Response regulatory" evidence="9">
    <location>
        <begin position="285"/>
        <end position="404"/>
    </location>
</feature>
<dbReference type="Gene3D" id="3.40.50.2300">
    <property type="match status" value="1"/>
</dbReference>
<dbReference type="PROSITE" id="PS50125">
    <property type="entry name" value="GUANYLATE_CYCLASE_2"/>
    <property type="match status" value="1"/>
</dbReference>
<dbReference type="InterPro" id="IPR008271">
    <property type="entry name" value="Ser/Thr_kinase_AS"/>
</dbReference>
<keyword evidence="5 7" id="KW-0067">ATP-binding</keyword>
<keyword evidence="3 7" id="KW-0547">Nucleotide-binding</keyword>
<dbReference type="GO" id="GO:0009190">
    <property type="term" value="P:cyclic nucleotide biosynthetic process"/>
    <property type="evidence" value="ECO:0007669"/>
    <property type="project" value="InterPro"/>
</dbReference>
<dbReference type="CDD" id="cd17536">
    <property type="entry name" value="REC_YesN-like"/>
    <property type="match status" value="1"/>
</dbReference>
<dbReference type="Proteomes" id="UP000067626">
    <property type="component" value="Chromosome"/>
</dbReference>
<organism evidence="11 12">
    <name type="scientific">Chondromyces crocatus</name>
    <dbReference type="NCBI Taxonomy" id="52"/>
    <lineage>
        <taxon>Bacteria</taxon>
        <taxon>Pseudomonadati</taxon>
        <taxon>Myxococcota</taxon>
        <taxon>Polyangia</taxon>
        <taxon>Polyangiales</taxon>
        <taxon>Polyangiaceae</taxon>
        <taxon>Chondromyces</taxon>
    </lineage>
</organism>
<name>A0A0K1ECH2_CHOCO</name>
<evidence type="ECO:0000313" key="11">
    <source>
        <dbReference type="EMBL" id="AKT38392.1"/>
    </source>
</evidence>
<evidence type="ECO:0000256" key="5">
    <source>
        <dbReference type="ARBA" id="ARBA00022840"/>
    </source>
</evidence>
<dbReference type="PROSITE" id="PS00107">
    <property type="entry name" value="PROTEIN_KINASE_ATP"/>
    <property type="match status" value="1"/>
</dbReference>
<feature type="domain" description="Protein kinase" evidence="8">
    <location>
        <begin position="10"/>
        <end position="273"/>
    </location>
</feature>
<dbReference type="InterPro" id="IPR029787">
    <property type="entry name" value="Nucleotide_cyclase"/>
</dbReference>
<dbReference type="InterPro" id="IPR000719">
    <property type="entry name" value="Prot_kinase_dom"/>
</dbReference>
<dbReference type="KEGG" id="ccro:CMC5_025380"/>
<dbReference type="InterPro" id="IPR001054">
    <property type="entry name" value="A/G_cyclase"/>
</dbReference>
<dbReference type="InterPro" id="IPR011006">
    <property type="entry name" value="CheY-like_superfamily"/>
</dbReference>
<dbReference type="EMBL" id="CP012159">
    <property type="protein sequence ID" value="AKT38392.1"/>
    <property type="molecule type" value="Genomic_DNA"/>
</dbReference>
<evidence type="ECO:0000256" key="3">
    <source>
        <dbReference type="ARBA" id="ARBA00022741"/>
    </source>
</evidence>
<dbReference type="Pfam" id="PF00211">
    <property type="entry name" value="Guanylate_cyc"/>
    <property type="match status" value="1"/>
</dbReference>
<dbReference type="Gene3D" id="3.30.70.1230">
    <property type="entry name" value="Nucleotide cyclase"/>
    <property type="match status" value="1"/>
</dbReference>
<feature type="domain" description="Guanylate cyclase" evidence="10">
    <location>
        <begin position="450"/>
        <end position="580"/>
    </location>
</feature>
<dbReference type="Gene3D" id="3.30.200.20">
    <property type="entry name" value="Phosphorylase Kinase, domain 1"/>
    <property type="match status" value="1"/>
</dbReference>
<dbReference type="OrthoDB" id="9801841at2"/>
<dbReference type="Pfam" id="PF00069">
    <property type="entry name" value="Pkinase"/>
    <property type="match status" value="1"/>
</dbReference>
<evidence type="ECO:0000256" key="2">
    <source>
        <dbReference type="ARBA" id="ARBA00022679"/>
    </source>
</evidence>
<dbReference type="SUPFAM" id="SSF52172">
    <property type="entry name" value="CheY-like"/>
    <property type="match status" value="1"/>
</dbReference>